<gene>
    <name evidence="9" type="ORF">COT92_02235</name>
</gene>
<keyword evidence="7" id="KW-0694">RNA-binding</keyword>
<protein>
    <submittedName>
        <fullName evidence="9">Polynucleotide adenylyltransferase</fullName>
    </submittedName>
</protein>
<dbReference type="CDD" id="cd05398">
    <property type="entry name" value="NT_ClassII-CCAase"/>
    <property type="match status" value="1"/>
</dbReference>
<keyword evidence="5" id="KW-0479">Metal-binding</keyword>
<evidence type="ECO:0000256" key="6">
    <source>
        <dbReference type="ARBA" id="ARBA00022842"/>
    </source>
</evidence>
<proteinExistence type="inferred from homology"/>
<dbReference type="Gene3D" id="3.30.460.10">
    <property type="entry name" value="Beta Polymerase, domain 2"/>
    <property type="match status" value="1"/>
</dbReference>
<dbReference type="SUPFAM" id="SSF81891">
    <property type="entry name" value="Poly A polymerase C-terminal region-like"/>
    <property type="match status" value="1"/>
</dbReference>
<evidence type="ECO:0000256" key="1">
    <source>
        <dbReference type="ARBA" id="ARBA00001946"/>
    </source>
</evidence>
<dbReference type="Gene3D" id="1.10.3090.10">
    <property type="entry name" value="cca-adding enzyme, domain 2"/>
    <property type="match status" value="1"/>
</dbReference>
<keyword evidence="2 7" id="KW-0808">Transferase</keyword>
<dbReference type="GO" id="GO:0008033">
    <property type="term" value="P:tRNA processing"/>
    <property type="evidence" value="ECO:0007669"/>
    <property type="project" value="UniProtKB-KW"/>
</dbReference>
<keyword evidence="6" id="KW-0460">Magnesium</keyword>
<evidence type="ECO:0000256" key="3">
    <source>
        <dbReference type="ARBA" id="ARBA00022694"/>
    </source>
</evidence>
<accession>A0A2H0VD56</accession>
<evidence type="ECO:0000259" key="8">
    <source>
        <dbReference type="Pfam" id="PF01743"/>
    </source>
</evidence>
<comment type="cofactor">
    <cofactor evidence="1">
        <name>Mg(2+)</name>
        <dbReference type="ChEBI" id="CHEBI:18420"/>
    </cofactor>
</comment>
<reference evidence="10" key="1">
    <citation type="submission" date="2017-09" db="EMBL/GenBank/DDBJ databases">
        <title>Depth-based differentiation of microbial function through sediment-hosted aquifers and enrichment of novel symbionts in the deep terrestrial subsurface.</title>
        <authorList>
            <person name="Probst A.J."/>
            <person name="Ladd B."/>
            <person name="Jarett J.K."/>
            <person name="Geller-Mcgrath D.E."/>
            <person name="Sieber C.M.K."/>
            <person name="Emerson J.B."/>
            <person name="Anantharaman K."/>
            <person name="Thomas B.C."/>
            <person name="Malmstrom R."/>
            <person name="Stieglmeier M."/>
            <person name="Klingl A."/>
            <person name="Woyke T."/>
            <person name="Ryan C.M."/>
            <person name="Banfield J.F."/>
        </authorList>
    </citation>
    <scope>NUCLEOTIDE SEQUENCE [LARGE SCALE GENOMIC DNA]</scope>
</reference>
<dbReference type="GO" id="GO:0016779">
    <property type="term" value="F:nucleotidyltransferase activity"/>
    <property type="evidence" value="ECO:0007669"/>
    <property type="project" value="UniProtKB-KW"/>
</dbReference>
<dbReference type="GO" id="GO:0046872">
    <property type="term" value="F:metal ion binding"/>
    <property type="evidence" value="ECO:0007669"/>
    <property type="project" value="UniProtKB-KW"/>
</dbReference>
<dbReference type="InterPro" id="IPR043519">
    <property type="entry name" value="NT_sf"/>
</dbReference>
<dbReference type="InterPro" id="IPR050264">
    <property type="entry name" value="Bact_CCA-adding_enz_type3_sf"/>
</dbReference>
<feature type="domain" description="Poly A polymerase head" evidence="8">
    <location>
        <begin position="30"/>
        <end position="151"/>
    </location>
</feature>
<dbReference type="AlphaFoldDB" id="A0A2H0VD56"/>
<evidence type="ECO:0000256" key="2">
    <source>
        <dbReference type="ARBA" id="ARBA00022679"/>
    </source>
</evidence>
<evidence type="ECO:0000256" key="4">
    <source>
        <dbReference type="ARBA" id="ARBA00022695"/>
    </source>
</evidence>
<comment type="similarity">
    <text evidence="7">Belongs to the tRNA nucleotidyltransferase/poly(A) polymerase family.</text>
</comment>
<keyword evidence="4 9" id="KW-0548">Nucleotidyltransferase</keyword>
<comment type="caution">
    <text evidence="9">The sequence shown here is derived from an EMBL/GenBank/DDBJ whole genome shotgun (WGS) entry which is preliminary data.</text>
</comment>
<dbReference type="InterPro" id="IPR002646">
    <property type="entry name" value="PolA_pol_head_dom"/>
</dbReference>
<dbReference type="Proteomes" id="UP000230922">
    <property type="component" value="Unassembled WGS sequence"/>
</dbReference>
<organism evidence="9 10">
    <name type="scientific">Candidatus Doudnabacteria bacterium CG10_big_fil_rev_8_21_14_0_10_42_18</name>
    <dbReference type="NCBI Taxonomy" id="1974552"/>
    <lineage>
        <taxon>Bacteria</taxon>
        <taxon>Candidatus Doudnaibacteriota</taxon>
    </lineage>
</organism>
<dbReference type="GO" id="GO:0000049">
    <property type="term" value="F:tRNA binding"/>
    <property type="evidence" value="ECO:0007669"/>
    <property type="project" value="TreeGrafter"/>
</dbReference>
<evidence type="ECO:0000256" key="5">
    <source>
        <dbReference type="ARBA" id="ARBA00022723"/>
    </source>
</evidence>
<evidence type="ECO:0000313" key="9">
    <source>
        <dbReference type="EMBL" id="PIR96230.1"/>
    </source>
</evidence>
<dbReference type="PANTHER" id="PTHR46173:SF1">
    <property type="entry name" value="CCA TRNA NUCLEOTIDYLTRANSFERASE 1, MITOCHONDRIAL"/>
    <property type="match status" value="1"/>
</dbReference>
<name>A0A2H0VD56_9BACT</name>
<sequence>MKLKFKPKTNLEKFGAIILNLLVDNFSQSFFVGGYVRDLILKRKITDIDIASEARPEKIINILKKSKIQYDDKHKNFGIIIAKRGNSRIEIASFRKEAYKNSRYPKITFTKSLKLDSKRRDFTVNSLYYKPNFKLIDYYNGTKDLKRKIIRFIGNPRTKIGQDPLRIVRAIRFALILGFKINKRGLKIIKHNHRLTSSLTKKRLNNEIKKIGGTKFKAIFIECVNNKNSLDKYFYSSYN</sequence>
<dbReference type="PANTHER" id="PTHR46173">
    <property type="entry name" value="CCA TRNA NUCLEOTIDYLTRANSFERASE 1, MITOCHONDRIAL"/>
    <property type="match status" value="1"/>
</dbReference>
<evidence type="ECO:0000256" key="7">
    <source>
        <dbReference type="RuleBase" id="RU003953"/>
    </source>
</evidence>
<keyword evidence="3" id="KW-0819">tRNA processing</keyword>
<evidence type="ECO:0000313" key="10">
    <source>
        <dbReference type="Proteomes" id="UP000230922"/>
    </source>
</evidence>
<dbReference type="EMBL" id="PFAK01000039">
    <property type="protein sequence ID" value="PIR96230.1"/>
    <property type="molecule type" value="Genomic_DNA"/>
</dbReference>
<dbReference type="SUPFAM" id="SSF81301">
    <property type="entry name" value="Nucleotidyltransferase"/>
    <property type="match status" value="1"/>
</dbReference>
<dbReference type="Pfam" id="PF01743">
    <property type="entry name" value="PolyA_pol"/>
    <property type="match status" value="1"/>
</dbReference>